<protein>
    <submittedName>
        <fullName evidence="1">Uncharacterized protein</fullName>
    </submittedName>
</protein>
<dbReference type="AlphaFoldDB" id="A0A8S1HUM1"/>
<keyword evidence="2" id="KW-1185">Reference proteome</keyword>
<comment type="caution">
    <text evidence="1">The sequence shown here is derived from an EMBL/GenBank/DDBJ whole genome shotgun (WGS) entry which is preliminary data.</text>
</comment>
<organism evidence="1 2">
    <name type="scientific">Caenorhabditis auriculariae</name>
    <dbReference type="NCBI Taxonomy" id="2777116"/>
    <lineage>
        <taxon>Eukaryota</taxon>
        <taxon>Metazoa</taxon>
        <taxon>Ecdysozoa</taxon>
        <taxon>Nematoda</taxon>
        <taxon>Chromadorea</taxon>
        <taxon>Rhabditida</taxon>
        <taxon>Rhabditina</taxon>
        <taxon>Rhabditomorpha</taxon>
        <taxon>Rhabditoidea</taxon>
        <taxon>Rhabditidae</taxon>
        <taxon>Peloderinae</taxon>
        <taxon>Caenorhabditis</taxon>
    </lineage>
</organism>
<evidence type="ECO:0000313" key="2">
    <source>
        <dbReference type="Proteomes" id="UP000835052"/>
    </source>
</evidence>
<name>A0A8S1HUM1_9PELO</name>
<accession>A0A8S1HUM1</accession>
<proteinExistence type="predicted"/>
<dbReference type="EMBL" id="CAJGYM010000147">
    <property type="protein sequence ID" value="CAD6198989.1"/>
    <property type="molecule type" value="Genomic_DNA"/>
</dbReference>
<reference evidence="1" key="1">
    <citation type="submission" date="2020-10" db="EMBL/GenBank/DDBJ databases">
        <authorList>
            <person name="Kikuchi T."/>
        </authorList>
    </citation>
    <scope>NUCLEOTIDE SEQUENCE</scope>
    <source>
        <strain evidence="1">NKZ352</strain>
    </source>
</reference>
<sequence length="369" mass="42343">MYNRNQIPMEGSDSFKNRRTTSNCSLFNPYTAALRYESQRPVFAPTYHCKSDSEVSSDSKTVNKYVRSAESQEVLDHIPSVRTVSGTSISLSNSDYSYYPSSQTLQPSNSSYAYTNGFIVPQMVQPEYRNSRFSDYSTPYASLPQYQPLDGIRRRERTDRIPCRSDSQVSQNTATVNQIRKLPDPFEGETSVEYPAAVRAPNNKTLNKYLRTADSLAAINAIDMNFDDSEGFQQCSEHPCRRTKSTQTLNKYIYSPDSLYEIEQLPEPAARSTSSGINHNKLRDFSIDSLEDLRQLPSVSQVSLFDHPTRDVHTARNISPQVRKPGNYMEQQPYFYYHHQNYYAEPQYQEQPGFQSRKFNAPNNPYSLQ</sequence>
<dbReference type="Proteomes" id="UP000835052">
    <property type="component" value="Unassembled WGS sequence"/>
</dbReference>
<dbReference type="OrthoDB" id="5775088at2759"/>
<gene>
    <name evidence="1" type="ORF">CAUJ_LOCUS14894</name>
</gene>
<evidence type="ECO:0000313" key="1">
    <source>
        <dbReference type="EMBL" id="CAD6198989.1"/>
    </source>
</evidence>